<keyword evidence="2" id="KW-1185">Reference proteome</keyword>
<dbReference type="Proteomes" id="UP001595993">
    <property type="component" value="Unassembled WGS sequence"/>
</dbReference>
<gene>
    <name evidence="1" type="ORF">ACFO9E_18115</name>
</gene>
<proteinExistence type="predicted"/>
<accession>A0ABV9GAR4</accession>
<sequence>MDDSLSFESFREAAMMAAHRAMDDHGRGHYDEFALHAGVAVERLAKAVLVSKNPIYIAEMKGSAEMLFHLGGHRTAKKVRTIGASEAIARLRMLEILAPDQQLDLLIEVRNGVAHTTSGEQAKSLLPTLAQTVETLLKDLGGPLNAFWGRWTSAARMAVDDKRSQIYRDVQVRIRQAKHRFDDRVVGLSVATKEQILQENPDGIRSVSITSSSSSHDELLILVSTISCPACGGHARFKLLPVSSSAVGVCLIPDALHCTLCALDLNSPEEIKASGVDVGAAMIPASMSISWGPTLPAAPDISEIHVN</sequence>
<dbReference type="EMBL" id="JBHSFE010000014">
    <property type="protein sequence ID" value="MFC4609714.1"/>
    <property type="molecule type" value="Genomic_DNA"/>
</dbReference>
<protein>
    <recommendedName>
        <fullName evidence="3">DUF4145 domain-containing protein</fullName>
    </recommendedName>
</protein>
<evidence type="ECO:0000313" key="1">
    <source>
        <dbReference type="EMBL" id="MFC4609714.1"/>
    </source>
</evidence>
<evidence type="ECO:0008006" key="3">
    <source>
        <dbReference type="Google" id="ProtNLM"/>
    </source>
</evidence>
<reference evidence="2" key="1">
    <citation type="journal article" date="2019" name="Int. J. Syst. Evol. Microbiol.">
        <title>The Global Catalogue of Microorganisms (GCM) 10K type strain sequencing project: providing services to taxonomists for standard genome sequencing and annotation.</title>
        <authorList>
            <consortium name="The Broad Institute Genomics Platform"/>
            <consortium name="The Broad Institute Genome Sequencing Center for Infectious Disease"/>
            <person name="Wu L."/>
            <person name="Ma J."/>
        </authorList>
    </citation>
    <scope>NUCLEOTIDE SEQUENCE [LARGE SCALE GENOMIC DNA]</scope>
    <source>
        <strain evidence="2">CGMCC 4.7139</strain>
    </source>
</reference>
<comment type="caution">
    <text evidence="1">The sequence shown here is derived from an EMBL/GenBank/DDBJ whole genome shotgun (WGS) entry which is preliminary data.</text>
</comment>
<name>A0ABV9GAR4_9ACTN</name>
<evidence type="ECO:0000313" key="2">
    <source>
        <dbReference type="Proteomes" id="UP001595993"/>
    </source>
</evidence>
<organism evidence="1 2">
    <name type="scientific">Streptomyces maoxianensis</name>
    <dbReference type="NCBI Taxonomy" id="1459942"/>
    <lineage>
        <taxon>Bacteria</taxon>
        <taxon>Bacillati</taxon>
        <taxon>Actinomycetota</taxon>
        <taxon>Actinomycetes</taxon>
        <taxon>Kitasatosporales</taxon>
        <taxon>Streptomycetaceae</taxon>
        <taxon>Streptomyces</taxon>
    </lineage>
</organism>
<dbReference type="RefSeq" id="WP_381196813.1">
    <property type="nucleotide sequence ID" value="NZ_JBHSFE010000014.1"/>
</dbReference>